<proteinExistence type="predicted"/>
<dbReference type="Proteomes" id="UP001432027">
    <property type="component" value="Unassembled WGS sequence"/>
</dbReference>
<protein>
    <submittedName>
        <fullName evidence="1">Uncharacterized protein</fullName>
    </submittedName>
</protein>
<name>A0AAV5SAP8_9BILA</name>
<evidence type="ECO:0000313" key="2">
    <source>
        <dbReference type="Proteomes" id="UP001432027"/>
    </source>
</evidence>
<evidence type="ECO:0000313" key="1">
    <source>
        <dbReference type="EMBL" id="GMS78254.1"/>
    </source>
</evidence>
<organism evidence="1 2">
    <name type="scientific">Pristionchus entomophagus</name>
    <dbReference type="NCBI Taxonomy" id="358040"/>
    <lineage>
        <taxon>Eukaryota</taxon>
        <taxon>Metazoa</taxon>
        <taxon>Ecdysozoa</taxon>
        <taxon>Nematoda</taxon>
        <taxon>Chromadorea</taxon>
        <taxon>Rhabditida</taxon>
        <taxon>Rhabditina</taxon>
        <taxon>Diplogasteromorpha</taxon>
        <taxon>Diplogasteroidea</taxon>
        <taxon>Neodiplogasteridae</taxon>
        <taxon>Pristionchus</taxon>
    </lineage>
</organism>
<accession>A0AAV5SAP8</accession>
<dbReference type="AlphaFoldDB" id="A0AAV5SAP8"/>
<dbReference type="EMBL" id="BTSX01000001">
    <property type="protein sequence ID" value="GMS78254.1"/>
    <property type="molecule type" value="Genomic_DNA"/>
</dbReference>
<keyword evidence="2" id="KW-1185">Reference proteome</keyword>
<comment type="caution">
    <text evidence="1">The sequence shown here is derived from an EMBL/GenBank/DDBJ whole genome shotgun (WGS) entry which is preliminary data.</text>
</comment>
<gene>
    <name evidence="1" type="ORF">PENTCL1PPCAC_429</name>
</gene>
<sequence length="187" mass="21169">ESLLIDDSNIDVIVAETEELVVEINREATMRMMNVGGRRKMYRASIRDAECSVHPSSGIVEAGAIAMRTAQRRSRTARCEWSSVMYVFLRNVLGSRCSAFTVRLSEKSDRETAKSVVAVYPPRLRFRQEEKPGTAERKVVLVNFSGNRKAYMMYETRAVTLSKDNKSTSGIIPLESFTIMTVNNVRY</sequence>
<feature type="non-terminal residue" evidence="1">
    <location>
        <position position="1"/>
    </location>
</feature>
<reference evidence="1" key="1">
    <citation type="submission" date="2023-10" db="EMBL/GenBank/DDBJ databases">
        <title>Genome assembly of Pristionchus species.</title>
        <authorList>
            <person name="Yoshida K."/>
            <person name="Sommer R.J."/>
        </authorList>
    </citation>
    <scope>NUCLEOTIDE SEQUENCE</scope>
    <source>
        <strain evidence="1">RS0144</strain>
    </source>
</reference>